<dbReference type="Proteomes" id="UP000638462">
    <property type="component" value="Unassembled WGS sequence"/>
</dbReference>
<sequence>MLLSCALLLSACASKVTNIKEDQDTLSKADEGYLLIGIETNRSLKAIYIDGPKSLVLTAKDIRSGSNYILANLPLGDYTITRLNLNQYSYLEFDNNEASWQFTLAPNKVNYVGHLDITTVGYWNTRSHIVLENRSSEALQYMEQNFPTILSGRSLNYGGPGEDSFFDYLEQTFSQQEAK</sequence>
<evidence type="ECO:0000313" key="2">
    <source>
        <dbReference type="Proteomes" id="UP000638462"/>
    </source>
</evidence>
<evidence type="ECO:0008006" key="3">
    <source>
        <dbReference type="Google" id="ProtNLM"/>
    </source>
</evidence>
<dbReference type="EMBL" id="BMIT01000001">
    <property type="protein sequence ID" value="GGE81384.1"/>
    <property type="molecule type" value="Genomic_DNA"/>
</dbReference>
<keyword evidence="2" id="KW-1185">Reference proteome</keyword>
<gene>
    <name evidence="1" type="ORF">GCM10008027_02520</name>
</gene>
<organism evidence="1 2">
    <name type="scientific">Pseudoalteromonas gelatinilytica</name>
    <dbReference type="NCBI Taxonomy" id="1703256"/>
    <lineage>
        <taxon>Bacteria</taxon>
        <taxon>Pseudomonadati</taxon>
        <taxon>Pseudomonadota</taxon>
        <taxon>Gammaproteobacteria</taxon>
        <taxon>Alteromonadales</taxon>
        <taxon>Pseudoalteromonadaceae</taxon>
        <taxon>Pseudoalteromonas</taxon>
    </lineage>
</organism>
<name>A0ABQ1T2W9_9GAMM</name>
<protein>
    <recommendedName>
        <fullName evidence="3">DUF2846 domain-containing protein</fullName>
    </recommendedName>
</protein>
<proteinExistence type="predicted"/>
<evidence type="ECO:0000313" key="1">
    <source>
        <dbReference type="EMBL" id="GGE81384.1"/>
    </source>
</evidence>
<reference evidence="2" key="1">
    <citation type="journal article" date="2019" name="Int. J. Syst. Evol. Microbiol.">
        <title>The Global Catalogue of Microorganisms (GCM) 10K type strain sequencing project: providing services to taxonomists for standard genome sequencing and annotation.</title>
        <authorList>
            <consortium name="The Broad Institute Genomics Platform"/>
            <consortium name="The Broad Institute Genome Sequencing Center for Infectious Disease"/>
            <person name="Wu L."/>
            <person name="Ma J."/>
        </authorList>
    </citation>
    <scope>NUCLEOTIDE SEQUENCE [LARGE SCALE GENOMIC DNA]</scope>
    <source>
        <strain evidence="2">CGMCC 1.15394</strain>
    </source>
</reference>
<accession>A0ABQ1T2W9</accession>
<comment type="caution">
    <text evidence="1">The sequence shown here is derived from an EMBL/GenBank/DDBJ whole genome shotgun (WGS) entry which is preliminary data.</text>
</comment>